<evidence type="ECO:0000256" key="2">
    <source>
        <dbReference type="ARBA" id="ARBA00022448"/>
    </source>
</evidence>
<keyword evidence="7 9" id="KW-0472">Membrane</keyword>
<dbReference type="InterPro" id="IPR007387">
    <property type="entry name" value="TRAP_DctQ"/>
</dbReference>
<dbReference type="GO" id="GO:0015740">
    <property type="term" value="P:C4-dicarboxylate transport"/>
    <property type="evidence" value="ECO:0007669"/>
    <property type="project" value="TreeGrafter"/>
</dbReference>
<protein>
    <recommendedName>
        <fullName evidence="9">TRAP transporter small permease protein</fullName>
    </recommendedName>
</protein>
<sequence>MRQILNKIYTTSGWTAAFFLVAICLTVMAQVVLNLLDRLSSLITGEAIGLTIPSYADFTGFFLAGASFLALAYTLRDGSHIRVSLVLQHLSPKLRHFVEIWCLGIAAAMALYFTTYTGFLVHESYIYNDLSPGMIAIPIWIPMMPVLIGLTVLSIALIDELVCVLSGGDPSYEGKGENLLEQDHADLHAE</sequence>
<keyword evidence="3" id="KW-1003">Cell membrane</keyword>
<keyword evidence="4 9" id="KW-0997">Cell inner membrane</keyword>
<dbReference type="InterPro" id="IPR055348">
    <property type="entry name" value="DctQ"/>
</dbReference>
<comment type="subcellular location">
    <subcellularLocation>
        <location evidence="1 9">Cell inner membrane</location>
        <topology evidence="1 9">Multi-pass membrane protein</topology>
    </subcellularLocation>
</comment>
<comment type="caution">
    <text evidence="11">The sequence shown here is derived from an EMBL/GenBank/DDBJ whole genome shotgun (WGS) entry which is preliminary data.</text>
</comment>
<evidence type="ECO:0000313" key="11">
    <source>
        <dbReference type="EMBL" id="KKJ75611.1"/>
    </source>
</evidence>
<dbReference type="STRING" id="1549748.WH95_17415"/>
<feature type="transmembrane region" description="Helical" evidence="9">
    <location>
        <begin position="96"/>
        <end position="115"/>
    </location>
</feature>
<comment type="function">
    <text evidence="9">Part of the tripartite ATP-independent periplasmic (TRAP) transport system.</text>
</comment>
<dbReference type="Proteomes" id="UP000034491">
    <property type="component" value="Unassembled WGS sequence"/>
</dbReference>
<evidence type="ECO:0000256" key="3">
    <source>
        <dbReference type="ARBA" id="ARBA00022475"/>
    </source>
</evidence>
<dbReference type="PANTHER" id="PTHR35011">
    <property type="entry name" value="2,3-DIKETO-L-GULONATE TRAP TRANSPORTER SMALL PERMEASE PROTEIN YIAM"/>
    <property type="match status" value="1"/>
</dbReference>
<evidence type="ECO:0000259" key="10">
    <source>
        <dbReference type="Pfam" id="PF04290"/>
    </source>
</evidence>
<accession>A0A0M2R1T8</accession>
<dbReference type="RefSeq" id="WP_046509627.1">
    <property type="nucleotide sequence ID" value="NZ_LANI01000029.1"/>
</dbReference>
<evidence type="ECO:0000256" key="4">
    <source>
        <dbReference type="ARBA" id="ARBA00022519"/>
    </source>
</evidence>
<keyword evidence="12" id="KW-1185">Reference proteome</keyword>
<evidence type="ECO:0000256" key="5">
    <source>
        <dbReference type="ARBA" id="ARBA00022692"/>
    </source>
</evidence>
<feature type="transmembrane region" description="Helical" evidence="9">
    <location>
        <begin position="135"/>
        <end position="158"/>
    </location>
</feature>
<feature type="domain" description="Tripartite ATP-independent periplasmic transporters DctQ component" evidence="10">
    <location>
        <begin position="52"/>
        <end position="165"/>
    </location>
</feature>
<dbReference type="AlphaFoldDB" id="A0A0M2R1T8"/>
<evidence type="ECO:0000313" key="12">
    <source>
        <dbReference type="Proteomes" id="UP000034491"/>
    </source>
</evidence>
<feature type="transmembrane region" description="Helical" evidence="9">
    <location>
        <begin position="55"/>
        <end position="75"/>
    </location>
</feature>
<dbReference type="GO" id="GO:0022857">
    <property type="term" value="F:transmembrane transporter activity"/>
    <property type="evidence" value="ECO:0007669"/>
    <property type="project" value="UniProtKB-UniRule"/>
</dbReference>
<dbReference type="EMBL" id="LANI01000029">
    <property type="protein sequence ID" value="KKJ75611.1"/>
    <property type="molecule type" value="Genomic_DNA"/>
</dbReference>
<keyword evidence="5 9" id="KW-0812">Transmembrane</keyword>
<organism evidence="11 12">
    <name type="scientific">Kiloniella litopenaei</name>
    <dbReference type="NCBI Taxonomy" id="1549748"/>
    <lineage>
        <taxon>Bacteria</taxon>
        <taxon>Pseudomonadati</taxon>
        <taxon>Pseudomonadota</taxon>
        <taxon>Alphaproteobacteria</taxon>
        <taxon>Rhodospirillales</taxon>
        <taxon>Kiloniellaceae</taxon>
        <taxon>Kiloniella</taxon>
    </lineage>
</organism>
<name>A0A0M2R1T8_9PROT</name>
<gene>
    <name evidence="11" type="ORF">WH95_17415</name>
</gene>
<evidence type="ECO:0000256" key="6">
    <source>
        <dbReference type="ARBA" id="ARBA00022989"/>
    </source>
</evidence>
<dbReference type="PATRIC" id="fig|1549748.8.peg.2258"/>
<evidence type="ECO:0000256" key="1">
    <source>
        <dbReference type="ARBA" id="ARBA00004429"/>
    </source>
</evidence>
<dbReference type="OrthoDB" id="9797534at2"/>
<feature type="transmembrane region" description="Helical" evidence="9">
    <location>
        <begin position="12"/>
        <end position="35"/>
    </location>
</feature>
<reference evidence="11 12" key="1">
    <citation type="submission" date="2015-03" db="EMBL/GenBank/DDBJ databases">
        <title>Genome sequence of Kiloniella sp. P1-1, isolated from the gut microflora of Pacific white shrimp, Penaeus vannamei.</title>
        <authorList>
            <person name="Shao Z."/>
            <person name="Wang L."/>
            <person name="Li X."/>
        </authorList>
    </citation>
    <scope>NUCLEOTIDE SEQUENCE [LARGE SCALE GENOMIC DNA]</scope>
    <source>
        <strain evidence="11 12">P1-1</strain>
    </source>
</reference>
<dbReference type="GO" id="GO:0005886">
    <property type="term" value="C:plasma membrane"/>
    <property type="evidence" value="ECO:0007669"/>
    <property type="project" value="UniProtKB-SubCell"/>
</dbReference>
<keyword evidence="6 9" id="KW-1133">Transmembrane helix</keyword>
<proteinExistence type="inferred from homology"/>
<dbReference type="PANTHER" id="PTHR35011:SF10">
    <property type="entry name" value="TRAP TRANSPORTER SMALL PERMEASE PROTEIN"/>
    <property type="match status" value="1"/>
</dbReference>
<comment type="subunit">
    <text evidence="9">The complex comprises the extracytoplasmic solute receptor protein and the two transmembrane proteins.</text>
</comment>
<evidence type="ECO:0000256" key="8">
    <source>
        <dbReference type="ARBA" id="ARBA00038436"/>
    </source>
</evidence>
<evidence type="ECO:0000256" key="7">
    <source>
        <dbReference type="ARBA" id="ARBA00023136"/>
    </source>
</evidence>
<dbReference type="Pfam" id="PF04290">
    <property type="entry name" value="DctQ"/>
    <property type="match status" value="1"/>
</dbReference>
<comment type="similarity">
    <text evidence="8 9">Belongs to the TRAP transporter small permease family.</text>
</comment>
<evidence type="ECO:0000256" key="9">
    <source>
        <dbReference type="RuleBase" id="RU369079"/>
    </source>
</evidence>
<keyword evidence="2 9" id="KW-0813">Transport</keyword>